<protein>
    <submittedName>
        <fullName evidence="5">Transposase</fullName>
    </submittedName>
</protein>
<dbReference type="EMBL" id="JACHJR010000001">
    <property type="protein sequence ID" value="MBB4945980.1"/>
    <property type="molecule type" value="Genomic_DNA"/>
</dbReference>
<keyword evidence="7" id="KW-1185">Reference proteome</keyword>
<dbReference type="GO" id="GO:0003677">
    <property type="term" value="F:DNA binding"/>
    <property type="evidence" value="ECO:0007669"/>
    <property type="project" value="InterPro"/>
</dbReference>
<dbReference type="RefSeq" id="WP_184912734.1">
    <property type="nucleotide sequence ID" value="NZ_JACHJR010000001.1"/>
</dbReference>
<dbReference type="PANTHER" id="PTHR46637">
    <property type="entry name" value="TIS1421-TRANSPOSASE PROTEIN A"/>
    <property type="match status" value="1"/>
</dbReference>
<dbReference type="GO" id="GO:0006313">
    <property type="term" value="P:DNA transposition"/>
    <property type="evidence" value="ECO:0007669"/>
    <property type="project" value="InterPro"/>
</dbReference>
<feature type="domain" description="Insertion element IS402-like" evidence="3">
    <location>
        <begin position="6"/>
        <end position="76"/>
    </location>
</feature>
<proteinExistence type="predicted"/>
<evidence type="ECO:0000313" key="4">
    <source>
        <dbReference type="EMBL" id="MBB4945980.1"/>
    </source>
</evidence>
<evidence type="ECO:0000256" key="1">
    <source>
        <dbReference type="SAM" id="MobiDB-lite"/>
    </source>
</evidence>
<feature type="region of interest" description="Disordered" evidence="1">
    <location>
        <begin position="108"/>
        <end position="136"/>
    </location>
</feature>
<evidence type="ECO:0000313" key="7">
    <source>
        <dbReference type="Proteomes" id="UP000573327"/>
    </source>
</evidence>
<accession>A0A7W7SDM9</accession>
<dbReference type="InterPro" id="IPR052909">
    <property type="entry name" value="Transposase_6_like"/>
</dbReference>
<evidence type="ECO:0000259" key="3">
    <source>
        <dbReference type="Pfam" id="PF13340"/>
    </source>
</evidence>
<dbReference type="EMBL" id="JACHJR010000001">
    <property type="protein sequence ID" value="MBB4951101.1"/>
    <property type="molecule type" value="Genomic_DNA"/>
</dbReference>
<evidence type="ECO:0000313" key="5">
    <source>
        <dbReference type="EMBL" id="MBB4947486.1"/>
    </source>
</evidence>
<dbReference type="InterPro" id="IPR002559">
    <property type="entry name" value="Transposase_11"/>
</dbReference>
<name>A0A7W7SDM9_9ACTN</name>
<organism evidence="5 7">
    <name type="scientific">Kitasatospora gansuensis</name>
    <dbReference type="NCBI Taxonomy" id="258050"/>
    <lineage>
        <taxon>Bacteria</taxon>
        <taxon>Bacillati</taxon>
        <taxon>Actinomycetota</taxon>
        <taxon>Actinomycetes</taxon>
        <taxon>Kitasatosporales</taxon>
        <taxon>Streptomycetaceae</taxon>
        <taxon>Kitasatospora</taxon>
    </lineage>
</organism>
<comment type="caution">
    <text evidence="5">The sequence shown here is derived from an EMBL/GenBank/DDBJ whole genome shotgun (WGS) entry which is preliminary data.</text>
</comment>
<dbReference type="Pfam" id="PF01609">
    <property type="entry name" value="DDE_Tnp_1"/>
    <property type="match status" value="1"/>
</dbReference>
<evidence type="ECO:0000313" key="6">
    <source>
        <dbReference type="EMBL" id="MBB4951101.1"/>
    </source>
</evidence>
<dbReference type="PANTHER" id="PTHR46637:SF1">
    <property type="entry name" value="BLL5188 PROTEIN"/>
    <property type="match status" value="1"/>
</dbReference>
<dbReference type="InterPro" id="IPR025161">
    <property type="entry name" value="IS402-like_dom"/>
</dbReference>
<dbReference type="EMBL" id="JACHJR010000001">
    <property type="protein sequence ID" value="MBB4947486.1"/>
    <property type="molecule type" value="Genomic_DNA"/>
</dbReference>
<sequence>MGRGDLSDDQWAVLEPLLPMAGVGRPARSRRRLVNGIRWRVRTGAPWRDVPPEYGPWQTIYGLFRRWQRQGIWQQILAGLQTRADAAGLIVWEVNVDSTICRAHQHAAGARRDGAAQKEPPGGVGKEPADHGLGRSRGGFTTKIHLACEQRQKPLSLLVTAGQRGDSPQFEAVLDAIRVPRTGPGRPRTLPLRVRGDKAYSSKANRAYLRRRGILCTIPEPADQIRNRKRRGASGGRPPHFDREDYKGRHAVECGINRLKQHRAVATRFDKLAVRFEAAVLVAAINQWL</sequence>
<evidence type="ECO:0000259" key="2">
    <source>
        <dbReference type="Pfam" id="PF01609"/>
    </source>
</evidence>
<dbReference type="GO" id="GO:0004803">
    <property type="term" value="F:transposase activity"/>
    <property type="evidence" value="ECO:0007669"/>
    <property type="project" value="InterPro"/>
</dbReference>
<dbReference type="NCBIfam" id="NF033580">
    <property type="entry name" value="transpos_IS5_3"/>
    <property type="match status" value="1"/>
</dbReference>
<dbReference type="Pfam" id="PF13340">
    <property type="entry name" value="DUF4096"/>
    <property type="match status" value="1"/>
</dbReference>
<gene>
    <name evidence="4" type="ORF">F4556_001515</name>
    <name evidence="5" type="ORF">F4556_003021</name>
    <name evidence="6" type="ORF">F4556_006636</name>
</gene>
<dbReference type="Proteomes" id="UP000573327">
    <property type="component" value="Unassembled WGS sequence"/>
</dbReference>
<feature type="domain" description="Transposase IS4-like" evidence="2">
    <location>
        <begin position="96"/>
        <end position="284"/>
    </location>
</feature>
<reference evidence="5 7" key="1">
    <citation type="submission" date="2020-08" db="EMBL/GenBank/DDBJ databases">
        <title>Sequencing the genomes of 1000 actinobacteria strains.</title>
        <authorList>
            <person name="Klenk H.-P."/>
        </authorList>
    </citation>
    <scope>NUCLEOTIDE SEQUENCE [LARGE SCALE GENOMIC DNA]</scope>
    <source>
        <strain evidence="5 7">DSM 44786</strain>
    </source>
</reference>
<dbReference type="AlphaFoldDB" id="A0A7W7SDM9"/>